<dbReference type="AlphaFoldDB" id="A0A915HHJ4"/>
<evidence type="ECO:0000313" key="2">
    <source>
        <dbReference type="Proteomes" id="UP000887565"/>
    </source>
</evidence>
<reference evidence="3" key="1">
    <citation type="submission" date="2022-11" db="UniProtKB">
        <authorList>
            <consortium name="WormBaseParasite"/>
        </authorList>
    </citation>
    <scope>IDENTIFICATION</scope>
</reference>
<evidence type="ECO:0000313" key="3">
    <source>
        <dbReference type="WBParaSite" id="nRc.2.0.1.t01472-RA"/>
    </source>
</evidence>
<sequence length="74" mass="8002">TPPINVAAASLSDDGDDYSPSAATPLLSTQLSTEEQLINLRDPEDIINEAPKIEDLISLLKNMERPPSADVEVR</sequence>
<protein>
    <submittedName>
        <fullName evidence="3">Uncharacterized protein</fullName>
    </submittedName>
</protein>
<feature type="region of interest" description="Disordered" evidence="1">
    <location>
        <begin position="1"/>
        <end position="24"/>
    </location>
</feature>
<name>A0A915HHJ4_ROMCU</name>
<proteinExistence type="predicted"/>
<organism evidence="2 3">
    <name type="scientific">Romanomermis culicivorax</name>
    <name type="common">Nematode worm</name>
    <dbReference type="NCBI Taxonomy" id="13658"/>
    <lineage>
        <taxon>Eukaryota</taxon>
        <taxon>Metazoa</taxon>
        <taxon>Ecdysozoa</taxon>
        <taxon>Nematoda</taxon>
        <taxon>Enoplea</taxon>
        <taxon>Dorylaimia</taxon>
        <taxon>Mermithida</taxon>
        <taxon>Mermithoidea</taxon>
        <taxon>Mermithidae</taxon>
        <taxon>Romanomermis</taxon>
    </lineage>
</organism>
<dbReference type="WBParaSite" id="nRc.2.0.1.t01472-RA">
    <property type="protein sequence ID" value="nRc.2.0.1.t01472-RA"/>
    <property type="gene ID" value="nRc.2.0.1.g01472"/>
</dbReference>
<accession>A0A915HHJ4</accession>
<keyword evidence="2" id="KW-1185">Reference proteome</keyword>
<dbReference type="Proteomes" id="UP000887565">
    <property type="component" value="Unplaced"/>
</dbReference>
<evidence type="ECO:0000256" key="1">
    <source>
        <dbReference type="SAM" id="MobiDB-lite"/>
    </source>
</evidence>